<dbReference type="Proteomes" id="UP001443914">
    <property type="component" value="Unassembled WGS sequence"/>
</dbReference>
<comment type="similarity">
    <text evidence="1">Belongs to the ARG7 family.</text>
</comment>
<evidence type="ECO:0000256" key="1">
    <source>
        <dbReference type="ARBA" id="ARBA00006974"/>
    </source>
</evidence>
<evidence type="ECO:0000313" key="3">
    <source>
        <dbReference type="Proteomes" id="UP001443914"/>
    </source>
</evidence>
<evidence type="ECO:0000313" key="2">
    <source>
        <dbReference type="EMBL" id="KAK9690982.1"/>
    </source>
</evidence>
<dbReference type="EMBL" id="JBDFQZ010000009">
    <property type="protein sequence ID" value="KAK9690982.1"/>
    <property type="molecule type" value="Genomic_DNA"/>
</dbReference>
<protein>
    <submittedName>
        <fullName evidence="2">Uncharacterized protein</fullName>
    </submittedName>
</protein>
<organism evidence="2 3">
    <name type="scientific">Saponaria officinalis</name>
    <name type="common">Common soapwort</name>
    <name type="synonym">Lychnis saponaria</name>
    <dbReference type="NCBI Taxonomy" id="3572"/>
    <lineage>
        <taxon>Eukaryota</taxon>
        <taxon>Viridiplantae</taxon>
        <taxon>Streptophyta</taxon>
        <taxon>Embryophyta</taxon>
        <taxon>Tracheophyta</taxon>
        <taxon>Spermatophyta</taxon>
        <taxon>Magnoliopsida</taxon>
        <taxon>eudicotyledons</taxon>
        <taxon>Gunneridae</taxon>
        <taxon>Pentapetalae</taxon>
        <taxon>Caryophyllales</taxon>
        <taxon>Caryophyllaceae</taxon>
        <taxon>Caryophylleae</taxon>
        <taxon>Saponaria</taxon>
    </lineage>
</organism>
<accession>A0AAW1INP1</accession>
<keyword evidence="3" id="KW-1185">Reference proteome</keyword>
<dbReference type="AlphaFoldDB" id="A0AAW1INP1"/>
<dbReference type="PANTHER" id="PTHR31374:SF119">
    <property type="entry name" value="SAUR-LIKE AUXIN-RESPONSIVE PROTEIN FAMILY"/>
    <property type="match status" value="1"/>
</dbReference>
<dbReference type="Pfam" id="PF02519">
    <property type="entry name" value="Auxin_inducible"/>
    <property type="match status" value="1"/>
</dbReference>
<proteinExistence type="inferred from homology"/>
<comment type="caution">
    <text evidence="2">The sequence shown here is derived from an EMBL/GenBank/DDBJ whole genome shotgun (WGS) entry which is preliminary data.</text>
</comment>
<reference evidence="2" key="1">
    <citation type="submission" date="2024-03" db="EMBL/GenBank/DDBJ databases">
        <title>WGS assembly of Saponaria officinalis var. Norfolk2.</title>
        <authorList>
            <person name="Jenkins J."/>
            <person name="Shu S."/>
            <person name="Grimwood J."/>
            <person name="Barry K."/>
            <person name="Goodstein D."/>
            <person name="Schmutz J."/>
            <person name="Leebens-Mack J."/>
            <person name="Osbourn A."/>
        </authorList>
    </citation>
    <scope>NUCLEOTIDE SEQUENCE [LARGE SCALE GENOMIC DNA]</scope>
    <source>
        <strain evidence="2">JIC</strain>
    </source>
</reference>
<dbReference type="PANTHER" id="PTHR31374">
    <property type="entry name" value="AUXIN-INDUCED PROTEIN-LIKE-RELATED"/>
    <property type="match status" value="1"/>
</dbReference>
<sequence>MWGSVHIRRIVRVSQMVIRWRKKASSCRKIKCVPSDVPPGHVAVIVGESRRRFVVRAKFLNHPLFRNLLSKAEDECGFDNNDGPIFIPCDESAFEDVLRVVTRSSESVPRRCRTTESLPLIRSEKPLC</sequence>
<dbReference type="InterPro" id="IPR003676">
    <property type="entry name" value="SAUR_fam"/>
</dbReference>
<gene>
    <name evidence="2" type="ORF">RND81_09G168600</name>
</gene>
<dbReference type="GO" id="GO:0009733">
    <property type="term" value="P:response to auxin"/>
    <property type="evidence" value="ECO:0007669"/>
    <property type="project" value="InterPro"/>
</dbReference>
<name>A0AAW1INP1_SAPOF</name>